<dbReference type="SUPFAM" id="SSF161098">
    <property type="entry name" value="MetI-like"/>
    <property type="match status" value="1"/>
</dbReference>
<proteinExistence type="inferred from homology"/>
<evidence type="ECO:0000256" key="6">
    <source>
        <dbReference type="ARBA" id="ARBA00023136"/>
    </source>
</evidence>
<keyword evidence="5 7" id="KW-1133">Transmembrane helix</keyword>
<dbReference type="GO" id="GO:0055085">
    <property type="term" value="P:transmembrane transport"/>
    <property type="evidence" value="ECO:0007669"/>
    <property type="project" value="InterPro"/>
</dbReference>
<dbReference type="Pfam" id="PF00528">
    <property type="entry name" value="BPD_transp_1"/>
    <property type="match status" value="1"/>
</dbReference>
<evidence type="ECO:0000313" key="10">
    <source>
        <dbReference type="Proteomes" id="UP000229366"/>
    </source>
</evidence>
<dbReference type="InterPro" id="IPR000515">
    <property type="entry name" value="MetI-like"/>
</dbReference>
<evidence type="ECO:0000256" key="3">
    <source>
        <dbReference type="ARBA" id="ARBA00022475"/>
    </source>
</evidence>
<evidence type="ECO:0000313" key="9">
    <source>
        <dbReference type="EMBL" id="PJI79171.1"/>
    </source>
</evidence>
<evidence type="ECO:0000256" key="2">
    <source>
        <dbReference type="ARBA" id="ARBA00022448"/>
    </source>
</evidence>
<comment type="subcellular location">
    <subcellularLocation>
        <location evidence="1 7">Cell membrane</location>
        <topology evidence="1 7">Multi-pass membrane protein</topology>
    </subcellularLocation>
</comment>
<feature type="transmembrane region" description="Helical" evidence="7">
    <location>
        <begin position="178"/>
        <end position="197"/>
    </location>
</feature>
<protein>
    <submittedName>
        <fullName evidence="9">NitT/TauT family transport system permease protein/taurine transport system permease protein</fullName>
    </submittedName>
</protein>
<name>A0A2M8VPS3_9BURK</name>
<dbReference type="PANTHER" id="PTHR30151">
    <property type="entry name" value="ALKANE SULFONATE ABC TRANSPORTER-RELATED, MEMBRANE SUBUNIT"/>
    <property type="match status" value="1"/>
</dbReference>
<feature type="transmembrane region" description="Helical" evidence="7">
    <location>
        <begin position="153"/>
        <end position="172"/>
    </location>
</feature>
<reference evidence="9 10" key="1">
    <citation type="submission" date="2017-11" db="EMBL/GenBank/DDBJ databases">
        <title>Genomic Encyclopedia of Type Strains, Phase III (KMG-III): the genomes of soil and plant-associated and newly described type strains.</title>
        <authorList>
            <person name="Whitman W."/>
        </authorList>
    </citation>
    <scope>NUCLEOTIDE SEQUENCE [LARGE SCALE GENOMIC DNA]</scope>
    <source>
        <strain evidence="9 10">UB-Domo-W1</strain>
    </source>
</reference>
<gene>
    <name evidence="9" type="ORF">B0G85_1273</name>
</gene>
<dbReference type="Gene3D" id="1.10.3720.10">
    <property type="entry name" value="MetI-like"/>
    <property type="match status" value="1"/>
</dbReference>
<accession>A0A2M8VPS3</accession>
<dbReference type="PANTHER" id="PTHR30151:SF0">
    <property type="entry name" value="ABC TRANSPORTER PERMEASE PROTEIN MJ0413-RELATED"/>
    <property type="match status" value="1"/>
</dbReference>
<feature type="transmembrane region" description="Helical" evidence="7">
    <location>
        <begin position="113"/>
        <end position="132"/>
    </location>
</feature>
<feature type="transmembrane region" description="Helical" evidence="7">
    <location>
        <begin position="47"/>
        <end position="73"/>
    </location>
</feature>
<evidence type="ECO:0000256" key="7">
    <source>
        <dbReference type="RuleBase" id="RU363032"/>
    </source>
</evidence>
<dbReference type="GO" id="GO:0005886">
    <property type="term" value="C:plasma membrane"/>
    <property type="evidence" value="ECO:0007669"/>
    <property type="project" value="UniProtKB-SubCell"/>
</dbReference>
<comment type="caution">
    <text evidence="9">The sequence shown here is derived from an EMBL/GenBank/DDBJ whole genome shotgun (WGS) entry which is preliminary data.</text>
</comment>
<keyword evidence="6 7" id="KW-0472">Membrane</keyword>
<sequence>MFTTWFGLTEWTGIVSGARFPSPMETWNSFKIIAMQGYGNGKLYQHILQSVILVTSGFLVSSSLGILLGILMGANKKIEAFVNPIFLTLRPIPPLAWIPLAIVWLGLGNSAKIMVIYVAAFVPAVINSFTGVRSIEAPQREAAAMLGIGRLAYYREVLIPGALPFIFTGLRLSLQASWTTLVAAELVGATLGLGSILNQAAQDINPAMILVGMISVAISGWLMTQLLAKAESYAMPWRA</sequence>
<feature type="transmembrane region" description="Helical" evidence="7">
    <location>
        <begin position="85"/>
        <end position="107"/>
    </location>
</feature>
<dbReference type="PROSITE" id="PS50928">
    <property type="entry name" value="ABC_TM1"/>
    <property type="match status" value="1"/>
</dbReference>
<evidence type="ECO:0000256" key="5">
    <source>
        <dbReference type="ARBA" id="ARBA00022989"/>
    </source>
</evidence>
<keyword evidence="4 7" id="KW-0812">Transmembrane</keyword>
<keyword evidence="3" id="KW-1003">Cell membrane</keyword>
<dbReference type="AlphaFoldDB" id="A0A2M8VPS3"/>
<feature type="transmembrane region" description="Helical" evidence="7">
    <location>
        <begin position="209"/>
        <end position="228"/>
    </location>
</feature>
<organism evidence="9 10">
    <name type="scientific">Polynucleobacter brandtiae</name>
    <dbReference type="NCBI Taxonomy" id="1938816"/>
    <lineage>
        <taxon>Bacteria</taxon>
        <taxon>Pseudomonadati</taxon>
        <taxon>Pseudomonadota</taxon>
        <taxon>Betaproteobacteria</taxon>
        <taxon>Burkholderiales</taxon>
        <taxon>Burkholderiaceae</taxon>
        <taxon>Polynucleobacter</taxon>
    </lineage>
</organism>
<comment type="similarity">
    <text evidence="7">Belongs to the binding-protein-dependent transport system permease family.</text>
</comment>
<evidence type="ECO:0000256" key="1">
    <source>
        <dbReference type="ARBA" id="ARBA00004651"/>
    </source>
</evidence>
<dbReference type="CDD" id="cd06261">
    <property type="entry name" value="TM_PBP2"/>
    <property type="match status" value="1"/>
</dbReference>
<dbReference type="Proteomes" id="UP000229366">
    <property type="component" value="Unassembled WGS sequence"/>
</dbReference>
<evidence type="ECO:0000259" key="8">
    <source>
        <dbReference type="PROSITE" id="PS50928"/>
    </source>
</evidence>
<dbReference type="EMBL" id="PGTX01000003">
    <property type="protein sequence ID" value="PJI79171.1"/>
    <property type="molecule type" value="Genomic_DNA"/>
</dbReference>
<keyword evidence="2 7" id="KW-0813">Transport</keyword>
<keyword evidence="10" id="KW-1185">Reference proteome</keyword>
<feature type="domain" description="ABC transmembrane type-1" evidence="8">
    <location>
        <begin position="47"/>
        <end position="227"/>
    </location>
</feature>
<dbReference type="InterPro" id="IPR035906">
    <property type="entry name" value="MetI-like_sf"/>
</dbReference>
<evidence type="ECO:0000256" key="4">
    <source>
        <dbReference type="ARBA" id="ARBA00022692"/>
    </source>
</evidence>